<proteinExistence type="predicted"/>
<accession>A0A0A9B5K4</accession>
<reference evidence="1" key="1">
    <citation type="submission" date="2014-09" db="EMBL/GenBank/DDBJ databases">
        <authorList>
            <person name="Magalhaes I.L.F."/>
            <person name="Oliveira U."/>
            <person name="Santos F.R."/>
            <person name="Vidigal T.H.D.A."/>
            <person name="Brescovit A.D."/>
            <person name="Santos A.J."/>
        </authorList>
    </citation>
    <scope>NUCLEOTIDE SEQUENCE</scope>
    <source>
        <tissue evidence="1">Shoot tissue taken approximately 20 cm above the soil surface</tissue>
    </source>
</reference>
<dbReference type="AlphaFoldDB" id="A0A0A9B5K4"/>
<protein>
    <submittedName>
        <fullName evidence="1">Uncharacterized protein</fullName>
    </submittedName>
</protein>
<evidence type="ECO:0000313" key="1">
    <source>
        <dbReference type="EMBL" id="JAD58596.1"/>
    </source>
</evidence>
<sequence>MEPSDLVLILNTYLDVIGTAWDGNGTRSQVLVRSRAASSSDIASCHSGILEAS</sequence>
<reference evidence="1" key="2">
    <citation type="journal article" date="2015" name="Data Brief">
        <title>Shoot transcriptome of the giant reed, Arundo donax.</title>
        <authorList>
            <person name="Barrero R.A."/>
            <person name="Guerrero F.D."/>
            <person name="Moolhuijzen P."/>
            <person name="Goolsby J.A."/>
            <person name="Tidwell J."/>
            <person name="Bellgard S.E."/>
            <person name="Bellgard M.I."/>
        </authorList>
    </citation>
    <scope>NUCLEOTIDE SEQUENCE</scope>
    <source>
        <tissue evidence="1">Shoot tissue taken approximately 20 cm above the soil surface</tissue>
    </source>
</reference>
<dbReference type="EMBL" id="GBRH01239299">
    <property type="protein sequence ID" value="JAD58596.1"/>
    <property type="molecule type" value="Transcribed_RNA"/>
</dbReference>
<name>A0A0A9B5K4_ARUDO</name>
<organism evidence="1">
    <name type="scientific">Arundo donax</name>
    <name type="common">Giant reed</name>
    <name type="synonym">Donax arundinaceus</name>
    <dbReference type="NCBI Taxonomy" id="35708"/>
    <lineage>
        <taxon>Eukaryota</taxon>
        <taxon>Viridiplantae</taxon>
        <taxon>Streptophyta</taxon>
        <taxon>Embryophyta</taxon>
        <taxon>Tracheophyta</taxon>
        <taxon>Spermatophyta</taxon>
        <taxon>Magnoliopsida</taxon>
        <taxon>Liliopsida</taxon>
        <taxon>Poales</taxon>
        <taxon>Poaceae</taxon>
        <taxon>PACMAD clade</taxon>
        <taxon>Arundinoideae</taxon>
        <taxon>Arundineae</taxon>
        <taxon>Arundo</taxon>
    </lineage>
</organism>